<evidence type="ECO:0000313" key="1">
    <source>
        <dbReference type="EMBL" id="KAH6933754.1"/>
    </source>
</evidence>
<protein>
    <submittedName>
        <fullName evidence="1">Uncharacterized protein</fullName>
    </submittedName>
</protein>
<gene>
    <name evidence="1" type="ORF">HPB50_017849</name>
</gene>
<evidence type="ECO:0000313" key="2">
    <source>
        <dbReference type="Proteomes" id="UP000821845"/>
    </source>
</evidence>
<proteinExistence type="predicted"/>
<sequence>MIIKRLEIVGTSTLNPTPLFDKEMKFDRIHLAHNVALPLQVRRPLRALLSAPRPSTAGLGLVRSGGRPAPLRHGAAVLRSRQRPDAELSRLVRKTASTTVRQLHCEISDEVRSSADTMDQSSSIPQRTCAKRPNGATGDETPAPVAASGVASDVASKRPRQMRDAAIEAHSPGSPTTPSYKVIIKPRSCFDMSTLPNRAIQAAVDACLNTSRFQGFALHKPTNTISLWVHSLELVEKLKTLREIRTSQDDVLPVQAYLASGTDLRRYVVYGVDCNEEPENLWQELSCPTHKVIAARYLGRGRTCLVTLQGPASPPDRLLYYGCVLRPRLFKPSVIYCYSCYRQGHMKSSCPCPAKDDTMEATPSPSFQCGLCQTNDHDITSPLCPTKRAATKKARRRRDRRSAKPSLQEASNEVATSNRYALLASMDEDTALPTNVPPKQGTPSYSAAAKASHPKPRPSQPIPQDDPPDASCEETDIDLRLANLQMEIQRLEERRAQIRRRRQSSELQPSPPATQMTHPPNQLRWFAPAPAGGGGDGAALAAPTLGTLGNAALPLGVAQSPAEECCFAGSPRATGDVCWLGGVEGTTTTLGVGATSDSSLRAGWACGGGLRDAAPRCAASCPGPSIAKVIIEGPFGVLETEPAVSQNRPKEYAYVFANKSDMLLRKRGLSFREFAAQDITHFKARELAAERTGEGEQPLAVDPCEQASTSAGEDGSGRFVVHGETADSMECHYESLRMHSQCGDEDQLRPRLLAMAQDRHEGLKNMTLVEALIEYPFLSTKVPLLVESETLFQRNVVASIEEGGAAMEGVIFREGLPAAMAAFSEVVTAQKENTAATNALAPASASSGQGADDPNTSDVFCLRKGPEEGKMIAWDGLNCPVTWFHFRIFAPVGLGFREFRMNAESLSREEALELFFSLPDESDTSEDEAESSDDDFVQEIAPLDSSVDEDEPEPSTGKRKRRRKRISKNRKTASQGSMQPDVEADAAELGFPVKKLEPARSEHQGTLAFLARLRGAKGVNLPDVETHEEFATLSQEFEGVFEARSAWRERQRAQFCQRRYHDATAIGSSLEVTGRQIQFVPVYSHHAGYIYSAFLPKDYRCAECAKCFVQMSSLVTHWRSHTGERPYGCELCPVTFGDVSCYSKHKFVHSGDRPYTCFACDKSFTQSGNLYRHECLYVLAQRLKLSRTTENAIPRLPPEMRTEIFRHLDIDTLFKVVKGVPGLECVVLIPRWE</sequence>
<reference evidence="1" key="1">
    <citation type="submission" date="2020-05" db="EMBL/GenBank/DDBJ databases">
        <title>Large-scale comparative analyses of tick genomes elucidate their genetic diversity and vector capacities.</title>
        <authorList>
            <person name="Jia N."/>
            <person name="Wang J."/>
            <person name="Shi W."/>
            <person name="Du L."/>
            <person name="Sun Y."/>
            <person name="Zhan W."/>
            <person name="Jiang J."/>
            <person name="Wang Q."/>
            <person name="Zhang B."/>
            <person name="Ji P."/>
            <person name="Sakyi L.B."/>
            <person name="Cui X."/>
            <person name="Yuan T."/>
            <person name="Jiang B."/>
            <person name="Yang W."/>
            <person name="Lam T.T.-Y."/>
            <person name="Chang Q."/>
            <person name="Ding S."/>
            <person name="Wang X."/>
            <person name="Zhu J."/>
            <person name="Ruan X."/>
            <person name="Zhao L."/>
            <person name="Wei J."/>
            <person name="Que T."/>
            <person name="Du C."/>
            <person name="Cheng J."/>
            <person name="Dai P."/>
            <person name="Han X."/>
            <person name="Huang E."/>
            <person name="Gao Y."/>
            <person name="Liu J."/>
            <person name="Shao H."/>
            <person name="Ye R."/>
            <person name="Li L."/>
            <person name="Wei W."/>
            <person name="Wang X."/>
            <person name="Wang C."/>
            <person name="Yang T."/>
            <person name="Huo Q."/>
            <person name="Li W."/>
            <person name="Guo W."/>
            <person name="Chen H."/>
            <person name="Zhou L."/>
            <person name="Ni X."/>
            <person name="Tian J."/>
            <person name="Zhou Y."/>
            <person name="Sheng Y."/>
            <person name="Liu T."/>
            <person name="Pan Y."/>
            <person name="Xia L."/>
            <person name="Li J."/>
            <person name="Zhao F."/>
            <person name="Cao W."/>
        </authorList>
    </citation>
    <scope>NUCLEOTIDE SEQUENCE</scope>
    <source>
        <strain evidence="1">Hyas-2018</strain>
    </source>
</reference>
<keyword evidence="2" id="KW-1185">Reference proteome</keyword>
<comment type="caution">
    <text evidence="1">The sequence shown here is derived from an EMBL/GenBank/DDBJ whole genome shotgun (WGS) entry which is preliminary data.</text>
</comment>
<dbReference type="Proteomes" id="UP000821845">
    <property type="component" value="Chromosome 4"/>
</dbReference>
<name>A0ACB7SIZ0_HYAAI</name>
<accession>A0ACB7SIZ0</accession>
<dbReference type="EMBL" id="CM023484">
    <property type="protein sequence ID" value="KAH6933754.1"/>
    <property type="molecule type" value="Genomic_DNA"/>
</dbReference>
<organism evidence="1 2">
    <name type="scientific">Hyalomma asiaticum</name>
    <name type="common">Tick</name>
    <dbReference type="NCBI Taxonomy" id="266040"/>
    <lineage>
        <taxon>Eukaryota</taxon>
        <taxon>Metazoa</taxon>
        <taxon>Ecdysozoa</taxon>
        <taxon>Arthropoda</taxon>
        <taxon>Chelicerata</taxon>
        <taxon>Arachnida</taxon>
        <taxon>Acari</taxon>
        <taxon>Parasitiformes</taxon>
        <taxon>Ixodida</taxon>
        <taxon>Ixodoidea</taxon>
        <taxon>Ixodidae</taxon>
        <taxon>Hyalomminae</taxon>
        <taxon>Hyalomma</taxon>
    </lineage>
</organism>